<dbReference type="Pfam" id="PF02906">
    <property type="entry name" value="Fe_hyd_lg_C"/>
    <property type="match status" value="1"/>
</dbReference>
<feature type="domain" description="4Fe-4S" evidence="6">
    <location>
        <begin position="367"/>
        <end position="429"/>
    </location>
</feature>
<dbReference type="PROSITE" id="PS00198">
    <property type="entry name" value="4FE4S_FER_1"/>
    <property type="match status" value="1"/>
</dbReference>
<accession>A0A926I0Z9</accession>
<evidence type="ECO:0000313" key="7">
    <source>
        <dbReference type="EMBL" id="MBC8542451.1"/>
    </source>
</evidence>
<organism evidence="7 8">
    <name type="scientific">Bianquea renquensis</name>
    <dbReference type="NCBI Taxonomy" id="2763661"/>
    <lineage>
        <taxon>Bacteria</taxon>
        <taxon>Bacillati</taxon>
        <taxon>Bacillota</taxon>
        <taxon>Clostridia</taxon>
        <taxon>Eubacteriales</taxon>
        <taxon>Bianqueaceae</taxon>
        <taxon>Bianquea</taxon>
    </lineage>
</organism>
<proteinExistence type="predicted"/>
<dbReference type="Gene3D" id="3.40.50.1780">
    <property type="match status" value="1"/>
</dbReference>
<keyword evidence="4" id="KW-0411">Iron-sulfur</keyword>
<comment type="caution">
    <text evidence="7">The sequence shown here is derived from an EMBL/GenBank/DDBJ whole genome shotgun (WGS) entry which is preliminary data.</text>
</comment>
<dbReference type="InterPro" id="IPR004108">
    <property type="entry name" value="Fe_hydrogenase_lsu_C"/>
</dbReference>
<feature type="domain" description="4Fe-4S ferredoxin-type" evidence="5">
    <location>
        <begin position="7"/>
        <end position="36"/>
    </location>
</feature>
<dbReference type="Proteomes" id="UP000657006">
    <property type="component" value="Unassembled WGS sequence"/>
</dbReference>
<evidence type="ECO:0000256" key="1">
    <source>
        <dbReference type="ARBA" id="ARBA00022485"/>
    </source>
</evidence>
<dbReference type="InterPro" id="IPR017896">
    <property type="entry name" value="4Fe4S_Fe-S-bd"/>
</dbReference>
<dbReference type="PANTHER" id="PTHR43560:SF1">
    <property type="entry name" value="ION-TRANSLOCATING OXIDOREDUCTASE COMPLEX SUBUNIT B"/>
    <property type="match status" value="1"/>
</dbReference>
<dbReference type="Gene3D" id="3.30.70.20">
    <property type="match status" value="1"/>
</dbReference>
<keyword evidence="3" id="KW-0408">Iron</keyword>
<name>A0A926I0Z9_9FIRM</name>
<dbReference type="PANTHER" id="PTHR43560">
    <property type="entry name" value="ION-TRANSLOCATING OXIDOREDUCTASE COMPLEX SUBUNIT B"/>
    <property type="match status" value="1"/>
</dbReference>
<dbReference type="Pfam" id="PF13237">
    <property type="entry name" value="Fer4_10"/>
    <property type="match status" value="1"/>
</dbReference>
<dbReference type="EMBL" id="JACRSQ010000002">
    <property type="protein sequence ID" value="MBC8542451.1"/>
    <property type="molecule type" value="Genomic_DNA"/>
</dbReference>
<dbReference type="InterPro" id="IPR007202">
    <property type="entry name" value="4Fe-4S_dom"/>
</dbReference>
<dbReference type="GO" id="GO:0046872">
    <property type="term" value="F:metal ion binding"/>
    <property type="evidence" value="ECO:0007669"/>
    <property type="project" value="UniProtKB-KW"/>
</dbReference>
<dbReference type="PROSITE" id="PS51379">
    <property type="entry name" value="4FE4S_FER_2"/>
    <property type="match status" value="2"/>
</dbReference>
<reference evidence="7" key="1">
    <citation type="submission" date="2020-08" db="EMBL/GenBank/DDBJ databases">
        <title>Genome public.</title>
        <authorList>
            <person name="Liu C."/>
            <person name="Sun Q."/>
        </authorList>
    </citation>
    <scope>NUCLEOTIDE SEQUENCE</scope>
    <source>
        <strain evidence="7">NSJ-32</strain>
    </source>
</reference>
<dbReference type="RefSeq" id="WP_177716664.1">
    <property type="nucleotide sequence ID" value="NZ_JACRSQ010000002.1"/>
</dbReference>
<feature type="domain" description="4Fe-4S ferredoxin-type" evidence="5">
    <location>
        <begin position="37"/>
        <end position="65"/>
    </location>
</feature>
<keyword evidence="8" id="KW-1185">Reference proteome</keyword>
<protein>
    <submittedName>
        <fullName evidence="7">4Fe-4S binding protein</fullName>
    </submittedName>
</protein>
<sequence length="442" mass="48840">MKGTYRPSVALIENRCVGCTTCIKRCPTEAIRVRSGRARILSDLCIDCGMCIRVCRHGAKVAVTKPLDAILATSYKVKVALPAPSLYSQFAGNRNLNRLLTALKKIGFDEAFEVAKGAEIVTAESIRFIQRKKQEGEEGPWISTACPAIVRLIQVRFPSLIDNLIPIIPPMEAIARMAREYFYRQGYKDEEIGIFFITPCAAKVTDVHKPQMVDKSAVTSAVALNEVYFRLLPVLKAVREEEIEVLQMATNQGVSWARIGGESEGLLLQDVMAVDGIENVIEVLDSLEDGRIKRVEFIEANACIGGCLGGPLAPENPFNAKARMQKVMRSNTSPQLRHILDGIDINCYVQKQVEPAKVLHLDEDMAKALEKMKQRDALYQSLPQIDCGSCGAPGCEAFAQDVVQGEANVEDCIFLLRDKVKEMAQEMVNLAAKLPPSIKEKE</sequence>
<evidence type="ECO:0000259" key="5">
    <source>
        <dbReference type="PROSITE" id="PS51379"/>
    </source>
</evidence>
<evidence type="ECO:0000313" key="8">
    <source>
        <dbReference type="Proteomes" id="UP000657006"/>
    </source>
</evidence>
<dbReference type="SUPFAM" id="SSF53920">
    <property type="entry name" value="Fe-only hydrogenase"/>
    <property type="match status" value="1"/>
</dbReference>
<dbReference type="InterPro" id="IPR009016">
    <property type="entry name" value="Fe_hydrogenase"/>
</dbReference>
<dbReference type="Gene3D" id="3.40.950.10">
    <property type="entry name" value="Fe-only Hydrogenase (Larger Subunit), Chain L, domain 3"/>
    <property type="match status" value="1"/>
</dbReference>
<dbReference type="InterPro" id="IPR017900">
    <property type="entry name" value="4Fe4S_Fe_S_CS"/>
</dbReference>
<dbReference type="Pfam" id="PF04060">
    <property type="entry name" value="FeS"/>
    <property type="match status" value="1"/>
</dbReference>
<evidence type="ECO:0000256" key="2">
    <source>
        <dbReference type="ARBA" id="ARBA00022723"/>
    </source>
</evidence>
<gene>
    <name evidence="7" type="ORF">H8730_02670</name>
</gene>
<evidence type="ECO:0000256" key="4">
    <source>
        <dbReference type="ARBA" id="ARBA00023014"/>
    </source>
</evidence>
<dbReference type="Gene3D" id="1.10.15.40">
    <property type="entry name" value="Electron transport complex subunit B, putative Fe-S cluster"/>
    <property type="match status" value="1"/>
</dbReference>
<keyword evidence="2" id="KW-0479">Metal-binding</keyword>
<dbReference type="SUPFAM" id="SSF54862">
    <property type="entry name" value="4Fe-4S ferredoxins"/>
    <property type="match status" value="1"/>
</dbReference>
<dbReference type="GO" id="GO:0051539">
    <property type="term" value="F:4 iron, 4 sulfur cluster binding"/>
    <property type="evidence" value="ECO:0007669"/>
    <property type="project" value="UniProtKB-KW"/>
</dbReference>
<evidence type="ECO:0000256" key="3">
    <source>
        <dbReference type="ARBA" id="ARBA00023004"/>
    </source>
</evidence>
<keyword evidence="1" id="KW-0004">4Fe-4S</keyword>
<evidence type="ECO:0000259" key="6">
    <source>
        <dbReference type="PROSITE" id="PS51656"/>
    </source>
</evidence>
<dbReference type="InterPro" id="IPR050395">
    <property type="entry name" value="4Fe4S_Ferredoxin_RnfB"/>
</dbReference>
<dbReference type="AlphaFoldDB" id="A0A926I0Z9"/>
<dbReference type="PROSITE" id="PS51656">
    <property type="entry name" value="4FE4S"/>
    <property type="match status" value="1"/>
</dbReference>